<dbReference type="RefSeq" id="WP_115930668.1">
    <property type="nucleotide sequence ID" value="NZ_QREH01000001.1"/>
</dbReference>
<feature type="domain" description="GHMP kinase C-terminal" evidence="11">
    <location>
        <begin position="230"/>
        <end position="301"/>
    </location>
</feature>
<comment type="catalytic activity">
    <reaction evidence="9">
        <text>4-CDP-2-C-methyl-D-erythritol + ATP = 4-CDP-2-C-methyl-D-erythritol 2-phosphate + ADP + H(+)</text>
        <dbReference type="Rhea" id="RHEA:18437"/>
        <dbReference type="ChEBI" id="CHEBI:15378"/>
        <dbReference type="ChEBI" id="CHEBI:30616"/>
        <dbReference type="ChEBI" id="CHEBI:57823"/>
        <dbReference type="ChEBI" id="CHEBI:57919"/>
        <dbReference type="ChEBI" id="CHEBI:456216"/>
        <dbReference type="EC" id="2.7.1.148"/>
    </reaction>
</comment>
<dbReference type="InterPro" id="IPR020568">
    <property type="entry name" value="Ribosomal_Su5_D2-typ_SF"/>
</dbReference>
<evidence type="ECO:0000259" key="10">
    <source>
        <dbReference type="Pfam" id="PF00288"/>
    </source>
</evidence>
<dbReference type="Gene3D" id="3.30.230.10">
    <property type="match status" value="1"/>
</dbReference>
<dbReference type="PANTHER" id="PTHR43527">
    <property type="entry name" value="4-DIPHOSPHOCYTIDYL-2-C-METHYL-D-ERYTHRITOL KINASE, CHLOROPLASTIC"/>
    <property type="match status" value="1"/>
</dbReference>
<evidence type="ECO:0000256" key="8">
    <source>
        <dbReference type="ARBA" id="ARBA00032554"/>
    </source>
</evidence>
<dbReference type="Proteomes" id="UP000256727">
    <property type="component" value="Unassembled WGS sequence"/>
</dbReference>
<dbReference type="InterPro" id="IPR036554">
    <property type="entry name" value="GHMP_kinase_C_sf"/>
</dbReference>
<keyword evidence="13" id="KW-1185">Reference proteome</keyword>
<dbReference type="EMBL" id="QREH01000001">
    <property type="protein sequence ID" value="REE02383.1"/>
    <property type="molecule type" value="Genomic_DNA"/>
</dbReference>
<evidence type="ECO:0000256" key="7">
    <source>
        <dbReference type="ARBA" id="ARBA00022840"/>
    </source>
</evidence>
<dbReference type="AlphaFoldDB" id="A0A3D9LAW8"/>
<evidence type="ECO:0000256" key="9">
    <source>
        <dbReference type="HAMAP-Rule" id="MF_00061"/>
    </source>
</evidence>
<evidence type="ECO:0000256" key="2">
    <source>
        <dbReference type="ARBA" id="ARBA00012052"/>
    </source>
</evidence>
<dbReference type="GO" id="GO:0016114">
    <property type="term" value="P:terpenoid biosynthetic process"/>
    <property type="evidence" value="ECO:0007669"/>
    <property type="project" value="UniProtKB-UniRule"/>
</dbReference>
<name>A0A3D9LAW8_9MICC</name>
<dbReference type="OrthoDB" id="3173073at2"/>
<dbReference type="InterPro" id="IPR014721">
    <property type="entry name" value="Ribsml_uS5_D2-typ_fold_subgr"/>
</dbReference>
<keyword evidence="4 9" id="KW-0808">Transferase</keyword>
<dbReference type="HAMAP" id="MF_00061">
    <property type="entry name" value="IspE"/>
    <property type="match status" value="1"/>
</dbReference>
<evidence type="ECO:0000256" key="6">
    <source>
        <dbReference type="ARBA" id="ARBA00022777"/>
    </source>
</evidence>
<evidence type="ECO:0000256" key="1">
    <source>
        <dbReference type="ARBA" id="ARBA00009684"/>
    </source>
</evidence>
<accession>A0A3D9LAW8</accession>
<keyword evidence="6 9" id="KW-0418">Kinase</keyword>
<dbReference type="EC" id="2.7.1.148" evidence="2 9"/>
<evidence type="ECO:0000256" key="3">
    <source>
        <dbReference type="ARBA" id="ARBA00017473"/>
    </source>
</evidence>
<dbReference type="NCBIfam" id="TIGR00154">
    <property type="entry name" value="ispE"/>
    <property type="match status" value="1"/>
</dbReference>
<feature type="active site" evidence="9">
    <location>
        <position position="159"/>
    </location>
</feature>
<dbReference type="NCBIfam" id="NF002870">
    <property type="entry name" value="PRK03188.1"/>
    <property type="match status" value="1"/>
</dbReference>
<dbReference type="PANTHER" id="PTHR43527:SF2">
    <property type="entry name" value="4-DIPHOSPHOCYTIDYL-2-C-METHYL-D-ERYTHRITOL KINASE, CHLOROPLASTIC"/>
    <property type="match status" value="1"/>
</dbReference>
<dbReference type="Gene3D" id="3.30.70.890">
    <property type="entry name" value="GHMP kinase, C-terminal domain"/>
    <property type="match status" value="1"/>
</dbReference>
<evidence type="ECO:0000313" key="13">
    <source>
        <dbReference type="Proteomes" id="UP000256727"/>
    </source>
</evidence>
<dbReference type="GO" id="GO:0019288">
    <property type="term" value="P:isopentenyl diphosphate biosynthetic process, methylerythritol 4-phosphate pathway"/>
    <property type="evidence" value="ECO:0007669"/>
    <property type="project" value="UniProtKB-UniRule"/>
</dbReference>
<dbReference type="InterPro" id="IPR006204">
    <property type="entry name" value="GHMP_kinase_N_dom"/>
</dbReference>
<keyword evidence="7 9" id="KW-0067">ATP-binding</keyword>
<comment type="pathway">
    <text evidence="9">Isoprenoid biosynthesis; isopentenyl diphosphate biosynthesis via DXP pathway; isopentenyl diphosphate from 1-deoxy-D-xylulose 5-phosphate: step 3/6.</text>
</comment>
<dbReference type="Pfam" id="PF00288">
    <property type="entry name" value="GHMP_kinases_N"/>
    <property type="match status" value="1"/>
</dbReference>
<evidence type="ECO:0000313" key="12">
    <source>
        <dbReference type="EMBL" id="REE02383.1"/>
    </source>
</evidence>
<organism evidence="12 13">
    <name type="scientific">Citricoccus muralis</name>
    <dbReference type="NCBI Taxonomy" id="169134"/>
    <lineage>
        <taxon>Bacteria</taxon>
        <taxon>Bacillati</taxon>
        <taxon>Actinomycetota</taxon>
        <taxon>Actinomycetes</taxon>
        <taxon>Micrococcales</taxon>
        <taxon>Micrococcaceae</taxon>
        <taxon>Citricoccus</taxon>
    </lineage>
</organism>
<feature type="binding site" evidence="9">
    <location>
        <begin position="117"/>
        <end position="127"/>
    </location>
    <ligand>
        <name>ATP</name>
        <dbReference type="ChEBI" id="CHEBI:30616"/>
    </ligand>
</feature>
<dbReference type="UniPathway" id="UPA00056">
    <property type="reaction ID" value="UER00094"/>
</dbReference>
<dbReference type="InterPro" id="IPR013750">
    <property type="entry name" value="GHMP_kinase_C_dom"/>
</dbReference>
<reference evidence="12 13" key="1">
    <citation type="submission" date="2018-07" db="EMBL/GenBank/DDBJ databases">
        <title>Sequencing the genomes of 1000 actinobacteria strains.</title>
        <authorList>
            <person name="Klenk H.-P."/>
        </authorList>
    </citation>
    <scope>NUCLEOTIDE SEQUENCE [LARGE SCALE GENOMIC DNA]</scope>
    <source>
        <strain evidence="12 13">DSM 14442</strain>
    </source>
</reference>
<dbReference type="InterPro" id="IPR004424">
    <property type="entry name" value="IspE"/>
</dbReference>
<proteinExistence type="inferred from homology"/>
<comment type="caution">
    <text evidence="12">The sequence shown here is derived from an EMBL/GenBank/DDBJ whole genome shotgun (WGS) entry which is preliminary data.</text>
</comment>
<dbReference type="Pfam" id="PF08544">
    <property type="entry name" value="GHMP_kinases_C"/>
    <property type="match status" value="1"/>
</dbReference>
<dbReference type="PIRSF" id="PIRSF010376">
    <property type="entry name" value="IspE"/>
    <property type="match status" value="1"/>
</dbReference>
<evidence type="ECO:0000259" key="11">
    <source>
        <dbReference type="Pfam" id="PF08544"/>
    </source>
</evidence>
<dbReference type="GO" id="GO:0050515">
    <property type="term" value="F:4-(cytidine 5'-diphospho)-2-C-methyl-D-erythritol kinase activity"/>
    <property type="evidence" value="ECO:0007669"/>
    <property type="project" value="UniProtKB-UniRule"/>
</dbReference>
<dbReference type="SUPFAM" id="SSF55060">
    <property type="entry name" value="GHMP Kinase, C-terminal domain"/>
    <property type="match status" value="1"/>
</dbReference>
<feature type="domain" description="GHMP kinase N-terminal" evidence="10">
    <location>
        <begin position="86"/>
        <end position="167"/>
    </location>
</feature>
<evidence type="ECO:0000256" key="4">
    <source>
        <dbReference type="ARBA" id="ARBA00022679"/>
    </source>
</evidence>
<keyword evidence="5 9" id="KW-0547">Nucleotide-binding</keyword>
<sequence>MSHPAPSTTRLFSHATAQAPGKVNLSLRVGTPRVDGYHPVASVYLAVSMLEEVTATPRQDGEITVTLSEQSSAFVDPDAIPVDSSNLAARAALRLREYLGRDPQTHGVHLEITKQVPVAGGMGGGSADAAAALLACAALWDAGLSRQTLAEIAAPLGADVPFAVMGGAAVGLGVGDELTPLLARHPVHLVLVPATTGLSTPQVYGLLDQLREEGGLPMPEADPEVDPQLVQALTSGDAEELALLLANDLQVPAATLVPELSEMLDVGLEEGALAGQVSGSGPTVMFLARSAEESFQLAARIEDRTGVAAVAVHGPVHGARVL</sequence>
<dbReference type="SUPFAM" id="SSF54211">
    <property type="entry name" value="Ribosomal protein S5 domain 2-like"/>
    <property type="match status" value="1"/>
</dbReference>
<gene>
    <name evidence="9" type="primary">ispE</name>
    <name evidence="12" type="ORF">C8E99_0151</name>
</gene>
<comment type="similarity">
    <text evidence="1 9">Belongs to the GHMP kinase family. IspE subfamily.</text>
</comment>
<protein>
    <recommendedName>
        <fullName evidence="3 9">4-diphosphocytidyl-2-C-methyl-D-erythritol kinase</fullName>
        <shortName evidence="9">CMK</shortName>
        <ecNumber evidence="2 9">2.7.1.148</ecNumber>
    </recommendedName>
    <alternativeName>
        <fullName evidence="8 9">4-(cytidine-5'-diphospho)-2-C-methyl-D-erythritol kinase</fullName>
    </alternativeName>
</protein>
<keyword evidence="9" id="KW-0414">Isoprene biosynthesis</keyword>
<evidence type="ECO:0000256" key="5">
    <source>
        <dbReference type="ARBA" id="ARBA00022741"/>
    </source>
</evidence>
<feature type="active site" evidence="9">
    <location>
        <position position="22"/>
    </location>
</feature>
<dbReference type="GO" id="GO:0005524">
    <property type="term" value="F:ATP binding"/>
    <property type="evidence" value="ECO:0007669"/>
    <property type="project" value="UniProtKB-UniRule"/>
</dbReference>
<comment type="function">
    <text evidence="9">Catalyzes the phosphorylation of the position 2 hydroxy group of 4-diphosphocytidyl-2C-methyl-D-erythritol.</text>
</comment>